<dbReference type="PANTHER" id="PTHR24340:SF70">
    <property type="entry name" value="NK7.1, ISOFORM A"/>
    <property type="match status" value="1"/>
</dbReference>
<dbReference type="Gene3D" id="1.10.10.60">
    <property type="entry name" value="Homeodomain-like"/>
    <property type="match status" value="1"/>
</dbReference>
<evidence type="ECO:0000256" key="2">
    <source>
        <dbReference type="ARBA" id="ARBA00023125"/>
    </source>
</evidence>
<evidence type="ECO:0000313" key="10">
    <source>
        <dbReference type="Proteomes" id="UP001152562"/>
    </source>
</evidence>
<organism evidence="9 10">
    <name type="scientific">Pieris brassicae</name>
    <name type="common">White butterfly</name>
    <name type="synonym">Large white butterfly</name>
    <dbReference type="NCBI Taxonomy" id="7116"/>
    <lineage>
        <taxon>Eukaryota</taxon>
        <taxon>Metazoa</taxon>
        <taxon>Ecdysozoa</taxon>
        <taxon>Arthropoda</taxon>
        <taxon>Hexapoda</taxon>
        <taxon>Insecta</taxon>
        <taxon>Pterygota</taxon>
        <taxon>Neoptera</taxon>
        <taxon>Endopterygota</taxon>
        <taxon>Lepidoptera</taxon>
        <taxon>Glossata</taxon>
        <taxon>Ditrysia</taxon>
        <taxon>Papilionoidea</taxon>
        <taxon>Pieridae</taxon>
        <taxon>Pierinae</taxon>
        <taxon>Pieris</taxon>
    </lineage>
</organism>
<accession>A0A9P0XHQ6</accession>
<keyword evidence="10" id="KW-1185">Reference proteome</keyword>
<feature type="compositionally biased region" description="Basic and acidic residues" evidence="7">
    <location>
        <begin position="290"/>
        <end position="307"/>
    </location>
</feature>
<keyword evidence="3 5" id="KW-0371">Homeobox</keyword>
<protein>
    <recommendedName>
        <fullName evidence="8">Homeobox domain-containing protein</fullName>
    </recommendedName>
</protein>
<evidence type="ECO:0000256" key="5">
    <source>
        <dbReference type="PROSITE-ProRule" id="PRU00108"/>
    </source>
</evidence>
<dbReference type="InterPro" id="IPR001356">
    <property type="entry name" value="HD"/>
</dbReference>
<keyword evidence="2 5" id="KW-0238">DNA-binding</keyword>
<evidence type="ECO:0000256" key="6">
    <source>
        <dbReference type="RuleBase" id="RU000682"/>
    </source>
</evidence>
<feature type="region of interest" description="Disordered" evidence="7">
    <location>
        <begin position="282"/>
        <end position="307"/>
    </location>
</feature>
<comment type="caution">
    <text evidence="9">The sequence shown here is derived from an EMBL/GenBank/DDBJ whole genome shotgun (WGS) entry which is preliminary data.</text>
</comment>
<dbReference type="InterPro" id="IPR017970">
    <property type="entry name" value="Homeobox_CS"/>
</dbReference>
<dbReference type="EMBL" id="CALOZG010000042">
    <property type="protein sequence ID" value="CAH4034861.1"/>
    <property type="molecule type" value="Genomic_DNA"/>
</dbReference>
<dbReference type="AlphaFoldDB" id="A0A9P0XHQ6"/>
<dbReference type="PROSITE" id="PS50071">
    <property type="entry name" value="HOMEOBOX_2"/>
    <property type="match status" value="1"/>
</dbReference>
<keyword evidence="4 5" id="KW-0539">Nucleus</keyword>
<dbReference type="Pfam" id="PF00046">
    <property type="entry name" value="Homeodomain"/>
    <property type="match status" value="1"/>
</dbReference>
<evidence type="ECO:0000256" key="4">
    <source>
        <dbReference type="ARBA" id="ARBA00023242"/>
    </source>
</evidence>
<sequence>MCDTQDSVEHIQNTTEMQTVVSNCMPDIGNVDSNDTYAEYADICGSEGKINVDDDKDIEIDVTETIDDQKSDKNGVWQCESKKQETYESRDPFDSWHPHVYGKPPKMPTPHTIEFILGLNKDSKKTVSSLMSVKRFGHERDNKLVQNRLQEQLLQRSRNSDNASVKEEPLNLSVPKTWSEEEKFSRDSKLIKRKKSTDDVRSPLGGEGSMTSEEGEDASVGRRKKARTTFTGRQIFELEKLFEVKKYLSSGERADMAKLLNVTETQVKIWFQNRRTKWKKKDNVSNAEVAEMKQNKPEDKKEEKEDPLAIDMSKKTCNKILSEKLKTKPTQNVLPKPRRVEKGVVLETICDVNDIESRISITKITNKLSSTDLSESVTVKSFNPEEERIESNRECVNEM</sequence>
<feature type="region of interest" description="Disordered" evidence="7">
    <location>
        <begin position="189"/>
        <end position="224"/>
    </location>
</feature>
<evidence type="ECO:0000256" key="3">
    <source>
        <dbReference type="ARBA" id="ARBA00023155"/>
    </source>
</evidence>
<dbReference type="InterPro" id="IPR009057">
    <property type="entry name" value="Homeodomain-like_sf"/>
</dbReference>
<proteinExistence type="predicted"/>
<evidence type="ECO:0000256" key="7">
    <source>
        <dbReference type="SAM" id="MobiDB-lite"/>
    </source>
</evidence>
<reference evidence="9" key="1">
    <citation type="submission" date="2022-05" db="EMBL/GenBank/DDBJ databases">
        <authorList>
            <person name="Okamura Y."/>
        </authorList>
    </citation>
    <scope>NUCLEOTIDE SEQUENCE</scope>
</reference>
<feature type="DNA-binding region" description="Homeobox" evidence="5">
    <location>
        <begin position="223"/>
        <end position="282"/>
    </location>
</feature>
<dbReference type="SUPFAM" id="SSF46689">
    <property type="entry name" value="Homeodomain-like"/>
    <property type="match status" value="1"/>
</dbReference>
<dbReference type="OrthoDB" id="6159439at2759"/>
<feature type="domain" description="Homeobox" evidence="8">
    <location>
        <begin position="221"/>
        <end position="281"/>
    </location>
</feature>
<evidence type="ECO:0000256" key="1">
    <source>
        <dbReference type="ARBA" id="ARBA00004123"/>
    </source>
</evidence>
<dbReference type="CDD" id="cd00086">
    <property type="entry name" value="homeodomain"/>
    <property type="match status" value="1"/>
</dbReference>
<comment type="subcellular location">
    <subcellularLocation>
        <location evidence="1 5 6">Nucleus</location>
    </subcellularLocation>
</comment>
<evidence type="ECO:0000259" key="8">
    <source>
        <dbReference type="PROSITE" id="PS50071"/>
    </source>
</evidence>
<dbReference type="GO" id="GO:0005634">
    <property type="term" value="C:nucleus"/>
    <property type="evidence" value="ECO:0007669"/>
    <property type="project" value="UniProtKB-SubCell"/>
</dbReference>
<dbReference type="PRINTS" id="PR00024">
    <property type="entry name" value="HOMEOBOX"/>
</dbReference>
<dbReference type="PROSITE" id="PS00027">
    <property type="entry name" value="HOMEOBOX_1"/>
    <property type="match status" value="1"/>
</dbReference>
<dbReference type="InterPro" id="IPR050394">
    <property type="entry name" value="Homeobox_NK-like"/>
</dbReference>
<name>A0A9P0XHQ6_PIEBR</name>
<dbReference type="SMART" id="SM00389">
    <property type="entry name" value="HOX"/>
    <property type="match status" value="1"/>
</dbReference>
<dbReference type="GO" id="GO:0000978">
    <property type="term" value="F:RNA polymerase II cis-regulatory region sequence-specific DNA binding"/>
    <property type="evidence" value="ECO:0007669"/>
    <property type="project" value="TreeGrafter"/>
</dbReference>
<gene>
    <name evidence="9" type="ORF">PIBRA_LOCUS11001</name>
</gene>
<evidence type="ECO:0000313" key="9">
    <source>
        <dbReference type="EMBL" id="CAH4034861.1"/>
    </source>
</evidence>
<feature type="compositionally biased region" description="Basic and acidic residues" evidence="7">
    <location>
        <begin position="189"/>
        <end position="201"/>
    </location>
</feature>
<dbReference type="Proteomes" id="UP001152562">
    <property type="component" value="Unassembled WGS sequence"/>
</dbReference>
<dbReference type="GO" id="GO:0000981">
    <property type="term" value="F:DNA-binding transcription factor activity, RNA polymerase II-specific"/>
    <property type="evidence" value="ECO:0007669"/>
    <property type="project" value="InterPro"/>
</dbReference>
<dbReference type="PANTHER" id="PTHR24340">
    <property type="entry name" value="HOMEOBOX PROTEIN NKX"/>
    <property type="match status" value="1"/>
</dbReference>
<dbReference type="GO" id="GO:0030154">
    <property type="term" value="P:cell differentiation"/>
    <property type="evidence" value="ECO:0007669"/>
    <property type="project" value="TreeGrafter"/>
</dbReference>
<dbReference type="InterPro" id="IPR020479">
    <property type="entry name" value="HD_metazoa"/>
</dbReference>